<feature type="domain" description="Glycosyltransferase 2-like" evidence="1">
    <location>
        <begin position="5"/>
        <end position="123"/>
    </location>
</feature>
<sequence>MPLVSVVIPTFNRKKLLKEAIDSVMSQTFDDFEIVVSDDGSTDGTEEFISRMFKEEIIFIKGVHKGLPHARNEAIKIAKGKYIAFLDDDDWWDEKFLEKTIERLRRDDVIGVFTNYYKVYESGIKETGYKEGKVPEIVDLNWIVRGSFIDPSTVVVKKDAIVKTGLFDESLSTTEDWDMWLRMSRKGNFAYIDEKLVYKRIRVHVGIPMKSAKNDVFVMDKLLSTISNDEYEGIKYSLSEGASRIYSKYASFLLHNGEKDLAKKYFKKSLKLKFSGKVICRYILTFVPMPIAKVLDGAYLRVAKNYIKSLKLERRTER</sequence>
<dbReference type="AlphaFoldDB" id="F2LW44"/>
<organism evidence="2 3">
    <name type="scientific">Hippea maritima (strain ATCC 700847 / DSM 10411 / MH2)</name>
    <dbReference type="NCBI Taxonomy" id="760142"/>
    <lineage>
        <taxon>Bacteria</taxon>
        <taxon>Pseudomonadati</taxon>
        <taxon>Campylobacterota</taxon>
        <taxon>Desulfurellia</taxon>
        <taxon>Desulfurellales</taxon>
        <taxon>Hippeaceae</taxon>
        <taxon>Hippea</taxon>
    </lineage>
</organism>
<dbReference type="RefSeq" id="WP_013682017.1">
    <property type="nucleotide sequence ID" value="NC_015318.1"/>
</dbReference>
<dbReference type="EMBL" id="CP002606">
    <property type="protein sequence ID" value="AEA33978.1"/>
    <property type="molecule type" value="Genomic_DNA"/>
</dbReference>
<reference evidence="3" key="2">
    <citation type="submission" date="2011-03" db="EMBL/GenBank/DDBJ databases">
        <title>The complete genome of Hippea maritima DSM 10411.</title>
        <authorList>
            <consortium name="US DOE Joint Genome Institute (JGI-PGF)"/>
            <person name="Lucas S."/>
            <person name="Copeland A."/>
            <person name="Lapidus A."/>
            <person name="Bruce D."/>
            <person name="Goodwin L."/>
            <person name="Pitluck S."/>
            <person name="Peters L."/>
            <person name="Kyrpides N."/>
            <person name="Mavromatis K."/>
            <person name="Pagani I."/>
            <person name="Ivanova N."/>
            <person name="Mikhailova N."/>
            <person name="Lu M."/>
            <person name="Detter J.C."/>
            <person name="Tapia R."/>
            <person name="Han C."/>
            <person name="Land M."/>
            <person name="Hauser L."/>
            <person name="Markowitz V."/>
            <person name="Cheng J.-F."/>
            <person name="Hugenholtz P."/>
            <person name="Woyke T."/>
            <person name="Wu D."/>
            <person name="Spring S."/>
            <person name="Schroeder M."/>
            <person name="Brambilla E."/>
            <person name="Klenk H.-P."/>
            <person name="Eisen J.A."/>
        </authorList>
    </citation>
    <scope>NUCLEOTIDE SEQUENCE [LARGE SCALE GENOMIC DNA]</scope>
    <source>
        <strain evidence="3">ATCC 700847 / DSM 10411 / MH2</strain>
    </source>
</reference>
<dbReference type="Proteomes" id="UP000008139">
    <property type="component" value="Chromosome"/>
</dbReference>
<keyword evidence="3" id="KW-1185">Reference proteome</keyword>
<evidence type="ECO:0000313" key="2">
    <source>
        <dbReference type="EMBL" id="AEA33978.1"/>
    </source>
</evidence>
<evidence type="ECO:0000313" key="3">
    <source>
        <dbReference type="Proteomes" id="UP000008139"/>
    </source>
</evidence>
<dbReference type="STRING" id="760142.Hipma_1012"/>
<dbReference type="OrthoDB" id="5291101at2"/>
<reference evidence="2 3" key="1">
    <citation type="journal article" date="2011" name="Stand. Genomic Sci.">
        <title>Complete genome sequence of the thermophilic sulfur-reducer Hippea maritima type strain (MH(2)).</title>
        <authorList>
            <person name="Huntemann M."/>
            <person name="Lu M."/>
            <person name="Nolan M."/>
            <person name="Lapidus A."/>
            <person name="Lucas S."/>
            <person name="Hammon N."/>
            <person name="Deshpande S."/>
            <person name="Cheng J.F."/>
            <person name="Tapia R."/>
            <person name="Han C."/>
            <person name="Goodwin L."/>
            <person name="Pitluck S."/>
            <person name="Liolios K."/>
            <person name="Pagani I."/>
            <person name="Ivanova N."/>
            <person name="Ovchinikova G."/>
            <person name="Pati A."/>
            <person name="Chen A."/>
            <person name="Palaniappan K."/>
            <person name="Land M."/>
            <person name="Hauser L."/>
            <person name="Jeffries C.D."/>
            <person name="Detter J.C."/>
            <person name="Brambilla E.M."/>
            <person name="Rohde M."/>
            <person name="Spring S."/>
            <person name="Goker M."/>
            <person name="Woyke T."/>
            <person name="Bristow J."/>
            <person name="Eisen J.A."/>
            <person name="Markowitz V."/>
            <person name="Hugenholtz P."/>
            <person name="Kyrpides N.C."/>
            <person name="Klenk H.P."/>
            <person name="Mavromatis K."/>
        </authorList>
    </citation>
    <scope>NUCLEOTIDE SEQUENCE [LARGE SCALE GENOMIC DNA]</scope>
    <source>
        <strain evidence="3">ATCC 700847 / DSM 10411 / MH2</strain>
    </source>
</reference>
<dbReference type="Gene3D" id="3.90.550.10">
    <property type="entry name" value="Spore Coat Polysaccharide Biosynthesis Protein SpsA, Chain A"/>
    <property type="match status" value="1"/>
</dbReference>
<dbReference type="InterPro" id="IPR029044">
    <property type="entry name" value="Nucleotide-diphossugar_trans"/>
</dbReference>
<evidence type="ECO:0000259" key="1">
    <source>
        <dbReference type="Pfam" id="PF00535"/>
    </source>
</evidence>
<protein>
    <submittedName>
        <fullName evidence="2">Glycosyl transferase family 2</fullName>
    </submittedName>
</protein>
<dbReference type="InParanoid" id="F2LW44"/>
<dbReference type="CDD" id="cd00761">
    <property type="entry name" value="Glyco_tranf_GTA_type"/>
    <property type="match status" value="1"/>
</dbReference>
<dbReference type="GO" id="GO:0016740">
    <property type="term" value="F:transferase activity"/>
    <property type="evidence" value="ECO:0007669"/>
    <property type="project" value="UniProtKB-KW"/>
</dbReference>
<keyword evidence="2" id="KW-0808">Transferase</keyword>
<dbReference type="KEGG" id="hmr:Hipma_1012"/>
<proteinExistence type="predicted"/>
<name>F2LW44_HIPMA</name>
<dbReference type="PANTHER" id="PTHR43685">
    <property type="entry name" value="GLYCOSYLTRANSFERASE"/>
    <property type="match status" value="1"/>
</dbReference>
<accession>F2LW44</accession>
<gene>
    <name evidence="2" type="ordered locus">Hipma_1012</name>
</gene>
<dbReference type="SUPFAM" id="SSF53448">
    <property type="entry name" value="Nucleotide-diphospho-sugar transferases"/>
    <property type="match status" value="1"/>
</dbReference>
<dbReference type="InterPro" id="IPR050834">
    <property type="entry name" value="Glycosyltransf_2"/>
</dbReference>
<dbReference type="InterPro" id="IPR001173">
    <property type="entry name" value="Glyco_trans_2-like"/>
</dbReference>
<dbReference type="HOGENOM" id="CLU_025996_0_5_7"/>
<dbReference type="PANTHER" id="PTHR43685:SF2">
    <property type="entry name" value="GLYCOSYLTRANSFERASE 2-LIKE DOMAIN-CONTAINING PROTEIN"/>
    <property type="match status" value="1"/>
</dbReference>
<dbReference type="eggNOG" id="COG1216">
    <property type="taxonomic scope" value="Bacteria"/>
</dbReference>
<dbReference type="Pfam" id="PF00535">
    <property type="entry name" value="Glycos_transf_2"/>
    <property type="match status" value="1"/>
</dbReference>